<evidence type="ECO:0000313" key="3">
    <source>
        <dbReference type="Proteomes" id="UP001281761"/>
    </source>
</evidence>
<reference evidence="2 3" key="1">
    <citation type="journal article" date="2022" name="bioRxiv">
        <title>Genomics of Preaxostyla Flagellates Illuminates Evolutionary Transitions and the Path Towards Mitochondrial Loss.</title>
        <authorList>
            <person name="Novak L.V.F."/>
            <person name="Treitli S.C."/>
            <person name="Pyrih J."/>
            <person name="Halakuc P."/>
            <person name="Pipaliya S.V."/>
            <person name="Vacek V."/>
            <person name="Brzon O."/>
            <person name="Soukal P."/>
            <person name="Eme L."/>
            <person name="Dacks J.B."/>
            <person name="Karnkowska A."/>
            <person name="Elias M."/>
            <person name="Hampl V."/>
        </authorList>
    </citation>
    <scope>NUCLEOTIDE SEQUENCE [LARGE SCALE GENOMIC DNA]</scope>
    <source>
        <strain evidence="2">NAU3</strain>
        <tissue evidence="2">Gut</tissue>
    </source>
</reference>
<evidence type="ECO:0000313" key="2">
    <source>
        <dbReference type="EMBL" id="KAK2942422.1"/>
    </source>
</evidence>
<name>A0ABQ9WSF0_9EUKA</name>
<organism evidence="2 3">
    <name type="scientific">Blattamonas nauphoetae</name>
    <dbReference type="NCBI Taxonomy" id="2049346"/>
    <lineage>
        <taxon>Eukaryota</taxon>
        <taxon>Metamonada</taxon>
        <taxon>Preaxostyla</taxon>
        <taxon>Oxymonadida</taxon>
        <taxon>Blattamonas</taxon>
    </lineage>
</organism>
<dbReference type="EMBL" id="JARBJD010000409">
    <property type="protein sequence ID" value="KAK2942422.1"/>
    <property type="molecule type" value="Genomic_DNA"/>
</dbReference>
<gene>
    <name evidence="2" type="ORF">BLNAU_22655</name>
</gene>
<keyword evidence="3" id="KW-1185">Reference proteome</keyword>
<feature type="region of interest" description="Disordered" evidence="1">
    <location>
        <begin position="1"/>
        <end position="31"/>
    </location>
</feature>
<accession>A0ABQ9WSF0</accession>
<evidence type="ECO:0000256" key="1">
    <source>
        <dbReference type="SAM" id="MobiDB-lite"/>
    </source>
</evidence>
<comment type="caution">
    <text evidence="2">The sequence shown here is derived from an EMBL/GenBank/DDBJ whole genome shotgun (WGS) entry which is preliminary data.</text>
</comment>
<feature type="compositionally biased region" description="Basic and acidic residues" evidence="1">
    <location>
        <begin position="17"/>
        <end position="29"/>
    </location>
</feature>
<proteinExistence type="predicted"/>
<dbReference type="Proteomes" id="UP001281761">
    <property type="component" value="Unassembled WGS sequence"/>
</dbReference>
<protein>
    <submittedName>
        <fullName evidence="2">Uncharacterized protein</fullName>
    </submittedName>
</protein>
<sequence>MGTVWEVNDADDGLWGEEERGRGDEERGRGTNLGGVYTITQITKDTAPIIINPQAKQFTVPFSPILKSISFEFTNSPCTSFKLVLTAEHVNIDHTYTLRLASGETFAVTFSTPEKGETGSHPIGTNGTLDYGREYTIAELRADSSLYPMRKQVDTFTTLPKPAERFIVVVRTGSAETEECGGTDKPCDSVRRGWEVGMRRDGAEESGVVVMVRREVGLGRGSSVVSFDFAERVGKSGDGIGVVGDRASLVLMFTRIAAVYPIRSQIVFVLWDGRMWKGGEFKLEGMKSSPIPFRLNPRLCSVASS</sequence>